<dbReference type="RefSeq" id="WP_012676720.1">
    <property type="nucleotide sequence ID" value="NC_012440.1"/>
</dbReference>
<dbReference type="PaxDb" id="123214-PERMA_0738"/>
<dbReference type="eggNOG" id="COG4372">
    <property type="taxonomic scope" value="Bacteria"/>
</dbReference>
<dbReference type="CDD" id="cd11386">
    <property type="entry name" value="MCP_signal"/>
    <property type="match status" value="1"/>
</dbReference>
<organism evidence="6 7">
    <name type="scientific">Persephonella marina (strain DSM 14350 / EX-H1)</name>
    <dbReference type="NCBI Taxonomy" id="123214"/>
    <lineage>
        <taxon>Bacteria</taxon>
        <taxon>Pseudomonadati</taxon>
        <taxon>Aquificota</taxon>
        <taxon>Aquificia</taxon>
        <taxon>Aquificales</taxon>
        <taxon>Hydrogenothermaceae</taxon>
        <taxon>Persephonella</taxon>
    </lineage>
</organism>
<accession>C0QPD0</accession>
<dbReference type="Proteomes" id="UP000001366">
    <property type="component" value="Chromosome"/>
</dbReference>
<dbReference type="Pfam" id="PF00015">
    <property type="entry name" value="MCPsignal"/>
    <property type="match status" value="1"/>
</dbReference>
<dbReference type="PROSITE" id="PS50111">
    <property type="entry name" value="CHEMOTAXIS_TRANSDUC_2"/>
    <property type="match status" value="1"/>
</dbReference>
<dbReference type="Gene3D" id="1.10.287.950">
    <property type="entry name" value="Methyl-accepting chemotaxis protein"/>
    <property type="match status" value="1"/>
</dbReference>
<dbReference type="PANTHER" id="PTHR32089:SF112">
    <property type="entry name" value="LYSOZYME-LIKE PROTEIN-RELATED"/>
    <property type="match status" value="1"/>
</dbReference>
<evidence type="ECO:0000256" key="2">
    <source>
        <dbReference type="ARBA" id="ARBA00029447"/>
    </source>
</evidence>
<dbReference type="PRINTS" id="PR00260">
    <property type="entry name" value="CHEMTRNSDUCR"/>
</dbReference>
<evidence type="ECO:0000256" key="3">
    <source>
        <dbReference type="PROSITE-ProRule" id="PRU00284"/>
    </source>
</evidence>
<name>C0QPD0_PERMH</name>
<dbReference type="Gene3D" id="3.30.450.20">
    <property type="entry name" value="PAS domain"/>
    <property type="match status" value="1"/>
</dbReference>
<dbReference type="KEGG" id="pmx:PERMA_0738"/>
<dbReference type="SMART" id="SM00283">
    <property type="entry name" value="MA"/>
    <property type="match status" value="1"/>
</dbReference>
<dbReference type="PANTHER" id="PTHR32089">
    <property type="entry name" value="METHYL-ACCEPTING CHEMOTAXIS PROTEIN MCPB"/>
    <property type="match status" value="1"/>
</dbReference>
<protein>
    <submittedName>
        <fullName evidence="6">Methyl-accepting chemotaxis protein signaling domain protein</fullName>
    </submittedName>
</protein>
<dbReference type="eggNOG" id="COG0840">
    <property type="taxonomic scope" value="Bacteria"/>
</dbReference>
<dbReference type="EMBL" id="CP001230">
    <property type="protein sequence ID" value="ACO04482.1"/>
    <property type="molecule type" value="Genomic_DNA"/>
</dbReference>
<evidence type="ECO:0000313" key="6">
    <source>
        <dbReference type="EMBL" id="ACO04482.1"/>
    </source>
</evidence>
<dbReference type="GO" id="GO:0004888">
    <property type="term" value="F:transmembrane signaling receptor activity"/>
    <property type="evidence" value="ECO:0007669"/>
    <property type="project" value="InterPro"/>
</dbReference>
<keyword evidence="1 3" id="KW-0807">Transducer</keyword>
<evidence type="ECO:0000256" key="1">
    <source>
        <dbReference type="ARBA" id="ARBA00023224"/>
    </source>
</evidence>
<keyword evidence="4" id="KW-0175">Coiled coil</keyword>
<dbReference type="InterPro" id="IPR004089">
    <property type="entry name" value="MCPsignal_dom"/>
</dbReference>
<dbReference type="Gene3D" id="1.20.5.300">
    <property type="match status" value="1"/>
</dbReference>
<dbReference type="AlphaFoldDB" id="C0QPD0"/>
<dbReference type="InterPro" id="IPR025991">
    <property type="entry name" value="Chemoreceptor_zinc-bind_dom"/>
</dbReference>
<dbReference type="OrthoDB" id="9816519at2"/>
<dbReference type="InterPro" id="IPR004090">
    <property type="entry name" value="Chemotax_Me-accpt_rcpt"/>
</dbReference>
<reference evidence="6 7" key="1">
    <citation type="journal article" date="2009" name="J. Bacteriol.">
        <title>Complete and draft genome sequences of six members of the Aquificales.</title>
        <authorList>
            <person name="Reysenbach A.L."/>
            <person name="Hamamura N."/>
            <person name="Podar M."/>
            <person name="Griffiths E."/>
            <person name="Ferreira S."/>
            <person name="Hochstein R."/>
            <person name="Heidelberg J."/>
            <person name="Johnson J."/>
            <person name="Mead D."/>
            <person name="Pohorille A."/>
            <person name="Sarmiento M."/>
            <person name="Schweighofer K."/>
            <person name="Seshadri R."/>
            <person name="Voytek M.A."/>
        </authorList>
    </citation>
    <scope>NUCLEOTIDE SEQUENCE [LARGE SCALE GENOMIC DNA]</scope>
    <source>
        <strain evidence="7">DSM 14350 / EX-H1</strain>
    </source>
</reference>
<dbReference type="Gene3D" id="1.20.120.30">
    <property type="entry name" value="Aspartate receptor, ligand-binding domain"/>
    <property type="match status" value="1"/>
</dbReference>
<evidence type="ECO:0000256" key="4">
    <source>
        <dbReference type="SAM" id="Coils"/>
    </source>
</evidence>
<evidence type="ECO:0000313" key="7">
    <source>
        <dbReference type="Proteomes" id="UP000001366"/>
    </source>
</evidence>
<feature type="domain" description="Methyl-accepting transducer" evidence="5">
    <location>
        <begin position="259"/>
        <end position="468"/>
    </location>
</feature>
<dbReference type="GO" id="GO:0006935">
    <property type="term" value="P:chemotaxis"/>
    <property type="evidence" value="ECO:0007669"/>
    <property type="project" value="InterPro"/>
</dbReference>
<evidence type="ECO:0000259" key="5">
    <source>
        <dbReference type="PROSITE" id="PS50111"/>
    </source>
</evidence>
<comment type="similarity">
    <text evidence="2">Belongs to the methyl-accepting chemotaxis (MCP) protein family.</text>
</comment>
<proteinExistence type="inferred from homology"/>
<dbReference type="Pfam" id="PF13682">
    <property type="entry name" value="CZB"/>
    <property type="match status" value="1"/>
</dbReference>
<keyword evidence="7" id="KW-1185">Reference proteome</keyword>
<dbReference type="GO" id="GO:0007165">
    <property type="term" value="P:signal transduction"/>
    <property type="evidence" value="ECO:0007669"/>
    <property type="project" value="UniProtKB-KW"/>
</dbReference>
<sequence>MGLFGCKEVYKIVDQLKEELEKKNEYIAQLEEALQMKNSEIDQLDEELRNKTSAIEKLKEELNKKDEIARKMQQEVSSIQQQLKQLKDKAHEGWEILDNLQEEGIFIASTDFKEGNEGNELIYINRKGREILKRLGDEINRTFGYNIDWNNPLGISIHKFHKNPERIKQLLKNLKPGEVKKNADINIGNFVIESNRFVVTDSEGNITGYASSWRDVTADRYIDKVFFEASPEVASVIFETSLTNGGSFKLRSKIKAFKEELEDMVNSVEQISMAVSDLASSIMEVQNTQETINHLVEKGSQSIEKSVSNIKQSVQVMNQLSDSTMELKKRISGIEHILDVILEITEQTNLLALNAAIEAARAGEVGRGFAVVADEVRKLAEKTSKSANEIRNVISGIVNEMEKTEREVSKATNIVKEGVEFSTEITSIFQKIKEEGEKITDMIARQTAATEEQSQVIKTVSEHANAFLDVVNEIVSISEEIDEIAERTFHNGEEAWNLLSKLKEGDAVNILTKVIDHGKFMQNVFRAIEGKVGYTFVDHTQCDLGRWYYSEGIKDISTYGDEAINLFKNMEKAHIEFHAAGNEAVKLFNEGKIEEADRKVSEMIRLSKELVDYLIKIYKIISVKTKEKSYSGEI</sequence>
<dbReference type="HOGENOM" id="CLU_431386_0_0_0"/>
<feature type="coiled-coil region" evidence="4">
    <location>
        <begin position="13"/>
        <end position="89"/>
    </location>
</feature>
<gene>
    <name evidence="6" type="ordered locus">PERMA_0738</name>
</gene>
<dbReference type="STRING" id="123214.PERMA_0738"/>
<dbReference type="GO" id="GO:0016020">
    <property type="term" value="C:membrane"/>
    <property type="evidence" value="ECO:0007669"/>
    <property type="project" value="InterPro"/>
</dbReference>
<dbReference type="SUPFAM" id="SSF58104">
    <property type="entry name" value="Methyl-accepting chemotaxis protein (MCP) signaling domain"/>
    <property type="match status" value="1"/>
</dbReference>